<name>A0A8T9SYR0_9BACT</name>
<dbReference type="Pfam" id="PF08346">
    <property type="entry name" value="AntA"/>
    <property type="match status" value="1"/>
</dbReference>
<dbReference type="EMBL" id="CP095053">
    <property type="protein sequence ID" value="UOR07218.1"/>
    <property type="molecule type" value="Genomic_DNA"/>
</dbReference>
<feature type="domain" description="AntA/AntB antirepressor" evidence="2">
    <location>
        <begin position="17"/>
        <end position="83"/>
    </location>
</feature>
<keyword evidence="4" id="KW-1185">Reference proteome</keyword>
<proteinExistence type="predicted"/>
<reference evidence="3 4" key="1">
    <citation type="submission" date="2022-04" db="EMBL/GenBank/DDBJ databases">
        <title>Hymenobacter sp. isolated from the air.</title>
        <authorList>
            <person name="Won M."/>
            <person name="Lee C.-M."/>
            <person name="Woen H.-Y."/>
            <person name="Kwon S.-W."/>
        </authorList>
    </citation>
    <scope>NUCLEOTIDE SEQUENCE [LARGE SCALE GENOMIC DNA]</scope>
    <source>
        <strain evidence="4">5413 J-13</strain>
    </source>
</reference>
<evidence type="ECO:0000313" key="3">
    <source>
        <dbReference type="EMBL" id="UOR07218.1"/>
    </source>
</evidence>
<feature type="domain" description="Antirepressor protein C-terminal" evidence="1">
    <location>
        <begin position="133"/>
        <end position="235"/>
    </location>
</feature>
<evidence type="ECO:0000313" key="4">
    <source>
        <dbReference type="Proteomes" id="UP000829925"/>
    </source>
</evidence>
<sequence length="241" mass="27405">MEDLNPIQKSEGGRDVVSARLLYAYLEVSSNFTTWFNRRVEEYGFQEKVDFIPFLEESTGGRQAQDFVITLSMAKELSMVEKTPKGQEARRYFIECEQKLRSLAQSPRPLLPTTYKEAVAALLSELEAKEKLEHELALAAPAVAFTKLVSDSEDLLTIGELAKTLNIPKVGRNTLFRWLRRDGYLMKNNLPYQKEVTKGLFKVKQRVLGHRSDLNNLQAQTMVTGKGAIELTKRYKPADSL</sequence>
<dbReference type="KEGG" id="haei:MUN82_08985"/>
<dbReference type="GO" id="GO:0003677">
    <property type="term" value="F:DNA binding"/>
    <property type="evidence" value="ECO:0007669"/>
    <property type="project" value="InterPro"/>
</dbReference>
<dbReference type="Pfam" id="PF03374">
    <property type="entry name" value="ANT"/>
    <property type="match status" value="1"/>
</dbReference>
<evidence type="ECO:0000259" key="2">
    <source>
        <dbReference type="Pfam" id="PF08346"/>
    </source>
</evidence>
<dbReference type="InterPro" id="IPR005039">
    <property type="entry name" value="Ant_C"/>
</dbReference>
<dbReference type="Proteomes" id="UP000829925">
    <property type="component" value="Chromosome"/>
</dbReference>
<dbReference type="InterPro" id="IPR013557">
    <property type="entry name" value="AntA/B_antirep"/>
</dbReference>
<organism evidence="3 4">
    <name type="scientific">Hymenobacter aerilatus</name>
    <dbReference type="NCBI Taxonomy" id="2932251"/>
    <lineage>
        <taxon>Bacteria</taxon>
        <taxon>Pseudomonadati</taxon>
        <taxon>Bacteroidota</taxon>
        <taxon>Cytophagia</taxon>
        <taxon>Cytophagales</taxon>
        <taxon>Hymenobacteraceae</taxon>
        <taxon>Hymenobacter</taxon>
    </lineage>
</organism>
<gene>
    <name evidence="3" type="ORF">MUN82_08985</name>
</gene>
<protein>
    <submittedName>
        <fullName evidence="3">AntA/AntB antirepressor family protein</fullName>
    </submittedName>
</protein>
<dbReference type="RefSeq" id="WP_245096806.1">
    <property type="nucleotide sequence ID" value="NZ_CP095053.1"/>
</dbReference>
<accession>A0A8T9SYR0</accession>
<evidence type="ECO:0000259" key="1">
    <source>
        <dbReference type="Pfam" id="PF03374"/>
    </source>
</evidence>
<dbReference type="AlphaFoldDB" id="A0A8T9SYR0"/>